<feature type="transmembrane region" description="Helical" evidence="1">
    <location>
        <begin position="137"/>
        <end position="154"/>
    </location>
</feature>
<dbReference type="AlphaFoldDB" id="A0A1Z3N6E1"/>
<dbReference type="RefSeq" id="WP_088564634.1">
    <property type="nucleotide sequence ID" value="NZ_CP020946.1"/>
</dbReference>
<name>A0A1Z3N6E1_BDEBC</name>
<feature type="transmembrane region" description="Helical" evidence="1">
    <location>
        <begin position="96"/>
        <end position="117"/>
    </location>
</feature>
<dbReference type="EMBL" id="CP020946">
    <property type="protein sequence ID" value="ASD63052.1"/>
    <property type="molecule type" value="Genomic_DNA"/>
</dbReference>
<evidence type="ECO:0000313" key="2">
    <source>
        <dbReference type="EMBL" id="ASD63052.1"/>
    </source>
</evidence>
<dbReference type="Proteomes" id="UP000197003">
    <property type="component" value="Chromosome"/>
</dbReference>
<reference evidence="2 3" key="1">
    <citation type="submission" date="2017-04" db="EMBL/GenBank/DDBJ databases">
        <title>Whole genome sequence of Bdellovibrio bacteriovorus strain SSB218315.</title>
        <authorList>
            <person name="Oyedara O."/>
            <person name="Rodriguez-Perez M.A."/>
        </authorList>
    </citation>
    <scope>NUCLEOTIDE SEQUENCE [LARGE SCALE GENOMIC DNA]</scope>
    <source>
        <strain evidence="2 3">SSB218315</strain>
    </source>
</reference>
<gene>
    <name evidence="2" type="ORF">B9G79_05450</name>
</gene>
<sequence length="163" mass="18539">MSQQNSDYVFLMDCADFSEAQVVKSYLTSQGFHPRVRDEQTRGVAPHFGQLLGKLTLEIPEHEYMEASLLMESQEKPRVQIITESGYDTQALAKKALWNAIIGCTMVPLICNFYSMVLGYRVLRHEVPLSKTSRNRLFLAIVFNSIGFFVWLTVGPKILNLGF</sequence>
<accession>A0A1Z3N6E1</accession>
<keyword evidence="1" id="KW-0472">Membrane</keyword>
<evidence type="ECO:0000256" key="1">
    <source>
        <dbReference type="SAM" id="Phobius"/>
    </source>
</evidence>
<organism evidence="2 3">
    <name type="scientific">Bdellovibrio bacteriovorus</name>
    <dbReference type="NCBI Taxonomy" id="959"/>
    <lineage>
        <taxon>Bacteria</taxon>
        <taxon>Pseudomonadati</taxon>
        <taxon>Bdellovibrionota</taxon>
        <taxon>Bdellovibrionia</taxon>
        <taxon>Bdellovibrionales</taxon>
        <taxon>Pseudobdellovibrionaceae</taxon>
        <taxon>Bdellovibrio</taxon>
    </lineage>
</organism>
<keyword evidence="1" id="KW-1133">Transmembrane helix</keyword>
<evidence type="ECO:0000313" key="3">
    <source>
        <dbReference type="Proteomes" id="UP000197003"/>
    </source>
</evidence>
<evidence type="ECO:0008006" key="4">
    <source>
        <dbReference type="Google" id="ProtNLM"/>
    </source>
</evidence>
<protein>
    <recommendedName>
        <fullName evidence="4">DUF2007 domain-containing protein</fullName>
    </recommendedName>
</protein>
<proteinExistence type="predicted"/>
<keyword evidence="1" id="KW-0812">Transmembrane</keyword>
<dbReference type="OrthoDB" id="5292636at2"/>